<dbReference type="AlphaFoldDB" id="A0AAV7LUX7"/>
<protein>
    <submittedName>
        <fullName evidence="2">Uncharacterized protein</fullName>
    </submittedName>
</protein>
<name>A0AAV7LUX7_PLEWA</name>
<sequence length="159" mass="17220">MPTITLRRQPSGAGLLLHAQDHTAPAAFRRWALATCPGSHCAGSLQALGSCYMPTITLRRQPSGAELLLHAHDHTAPAAFRRWALATCPRSHCAGSLQALSCCYMPTITLRRQPSGAELLLHAQDHTAPAAFRRWAQPVAETQPGGNKDPSRAGHFWET</sequence>
<evidence type="ECO:0000313" key="3">
    <source>
        <dbReference type="Proteomes" id="UP001066276"/>
    </source>
</evidence>
<comment type="caution">
    <text evidence="2">The sequence shown here is derived from an EMBL/GenBank/DDBJ whole genome shotgun (WGS) entry which is preliminary data.</text>
</comment>
<accession>A0AAV7LUX7</accession>
<feature type="region of interest" description="Disordered" evidence="1">
    <location>
        <begin position="138"/>
        <end position="159"/>
    </location>
</feature>
<gene>
    <name evidence="2" type="ORF">NDU88_000473</name>
</gene>
<organism evidence="2 3">
    <name type="scientific">Pleurodeles waltl</name>
    <name type="common">Iberian ribbed newt</name>
    <dbReference type="NCBI Taxonomy" id="8319"/>
    <lineage>
        <taxon>Eukaryota</taxon>
        <taxon>Metazoa</taxon>
        <taxon>Chordata</taxon>
        <taxon>Craniata</taxon>
        <taxon>Vertebrata</taxon>
        <taxon>Euteleostomi</taxon>
        <taxon>Amphibia</taxon>
        <taxon>Batrachia</taxon>
        <taxon>Caudata</taxon>
        <taxon>Salamandroidea</taxon>
        <taxon>Salamandridae</taxon>
        <taxon>Pleurodelinae</taxon>
        <taxon>Pleurodeles</taxon>
    </lineage>
</organism>
<reference evidence="2" key="1">
    <citation type="journal article" date="2022" name="bioRxiv">
        <title>Sequencing and chromosome-scale assembly of the giantPleurodeles waltlgenome.</title>
        <authorList>
            <person name="Brown T."/>
            <person name="Elewa A."/>
            <person name="Iarovenko S."/>
            <person name="Subramanian E."/>
            <person name="Araus A.J."/>
            <person name="Petzold A."/>
            <person name="Susuki M."/>
            <person name="Suzuki K.-i.T."/>
            <person name="Hayashi T."/>
            <person name="Toyoda A."/>
            <person name="Oliveira C."/>
            <person name="Osipova E."/>
            <person name="Leigh N.D."/>
            <person name="Simon A."/>
            <person name="Yun M.H."/>
        </authorList>
    </citation>
    <scope>NUCLEOTIDE SEQUENCE</scope>
    <source>
        <strain evidence="2">20211129_DDA</strain>
        <tissue evidence="2">Liver</tissue>
    </source>
</reference>
<feature type="compositionally biased region" description="Basic and acidic residues" evidence="1">
    <location>
        <begin position="149"/>
        <end position="159"/>
    </location>
</feature>
<dbReference type="EMBL" id="JANPWB010000014">
    <property type="protein sequence ID" value="KAJ1095307.1"/>
    <property type="molecule type" value="Genomic_DNA"/>
</dbReference>
<evidence type="ECO:0000256" key="1">
    <source>
        <dbReference type="SAM" id="MobiDB-lite"/>
    </source>
</evidence>
<keyword evidence="3" id="KW-1185">Reference proteome</keyword>
<dbReference type="Proteomes" id="UP001066276">
    <property type="component" value="Chromosome 10"/>
</dbReference>
<proteinExistence type="predicted"/>
<evidence type="ECO:0000313" key="2">
    <source>
        <dbReference type="EMBL" id="KAJ1095307.1"/>
    </source>
</evidence>